<reference evidence="1 2" key="1">
    <citation type="journal article" date="2018" name="Nat. Ecol. Evol.">
        <title>Pezizomycetes genomes reveal the molecular basis of ectomycorrhizal truffle lifestyle.</title>
        <authorList>
            <person name="Murat C."/>
            <person name="Payen T."/>
            <person name="Noel B."/>
            <person name="Kuo A."/>
            <person name="Morin E."/>
            <person name="Chen J."/>
            <person name="Kohler A."/>
            <person name="Krizsan K."/>
            <person name="Balestrini R."/>
            <person name="Da Silva C."/>
            <person name="Montanini B."/>
            <person name="Hainaut M."/>
            <person name="Levati E."/>
            <person name="Barry K.W."/>
            <person name="Belfiori B."/>
            <person name="Cichocki N."/>
            <person name="Clum A."/>
            <person name="Dockter R.B."/>
            <person name="Fauchery L."/>
            <person name="Guy J."/>
            <person name="Iotti M."/>
            <person name="Le Tacon F."/>
            <person name="Lindquist E.A."/>
            <person name="Lipzen A."/>
            <person name="Malagnac F."/>
            <person name="Mello A."/>
            <person name="Molinier V."/>
            <person name="Miyauchi S."/>
            <person name="Poulain J."/>
            <person name="Riccioni C."/>
            <person name="Rubini A."/>
            <person name="Sitrit Y."/>
            <person name="Splivallo R."/>
            <person name="Traeger S."/>
            <person name="Wang M."/>
            <person name="Zifcakova L."/>
            <person name="Wipf D."/>
            <person name="Zambonelli A."/>
            <person name="Paolocci F."/>
            <person name="Nowrousian M."/>
            <person name="Ottonello S."/>
            <person name="Baldrian P."/>
            <person name="Spatafora J.W."/>
            <person name="Henrissat B."/>
            <person name="Nagy L.G."/>
            <person name="Aury J.M."/>
            <person name="Wincker P."/>
            <person name="Grigoriev I.V."/>
            <person name="Bonfante P."/>
            <person name="Martin F.M."/>
        </authorList>
    </citation>
    <scope>NUCLEOTIDE SEQUENCE [LARGE SCALE GENOMIC DNA]</scope>
    <source>
        <strain evidence="1 2">RN42</strain>
    </source>
</reference>
<dbReference type="EMBL" id="ML119804">
    <property type="protein sequence ID" value="RPA73999.1"/>
    <property type="molecule type" value="Genomic_DNA"/>
</dbReference>
<protein>
    <submittedName>
        <fullName evidence="1">Uncharacterized protein</fullName>
    </submittedName>
</protein>
<proteinExistence type="predicted"/>
<organism evidence="1 2">
    <name type="scientific">Ascobolus immersus RN42</name>
    <dbReference type="NCBI Taxonomy" id="1160509"/>
    <lineage>
        <taxon>Eukaryota</taxon>
        <taxon>Fungi</taxon>
        <taxon>Dikarya</taxon>
        <taxon>Ascomycota</taxon>
        <taxon>Pezizomycotina</taxon>
        <taxon>Pezizomycetes</taxon>
        <taxon>Pezizales</taxon>
        <taxon>Ascobolaceae</taxon>
        <taxon>Ascobolus</taxon>
    </lineage>
</organism>
<gene>
    <name evidence="1" type="ORF">BJ508DRAFT_43959</name>
</gene>
<accession>A0A3N4HJG4</accession>
<dbReference type="Proteomes" id="UP000275078">
    <property type="component" value="Unassembled WGS sequence"/>
</dbReference>
<keyword evidence="2" id="KW-1185">Reference proteome</keyword>
<evidence type="ECO:0000313" key="2">
    <source>
        <dbReference type="Proteomes" id="UP000275078"/>
    </source>
</evidence>
<dbReference type="AlphaFoldDB" id="A0A3N4HJG4"/>
<sequence>MKRRKSDSQAFEIRSSRISATVVMLPYDARCTLESLQTAWELICSHVVKILLWQPAHHVAKIHRRSLETGSPWTFCSALNETYIRMSCGITRLPAIAPIMHPQFTLSSAVPLRHVNADQGPLAQARQRPFASRIACLQARPWGFSPIPTSCCSPGEARSEELWGGGIAQEEYWVILDVDSRTKKPSSARGDCCLFRGAVGADRAHGDEHQQCR</sequence>
<name>A0A3N4HJG4_ASCIM</name>
<evidence type="ECO:0000313" key="1">
    <source>
        <dbReference type="EMBL" id="RPA73999.1"/>
    </source>
</evidence>